<sequence length="311" mass="35221">MNYLILGASGFIGKKIAKELIKEKGKIRLFDRNFSDFNNSDDEDSQFEFVSGVFSKDYDFCSLTKEIDVVFHLISTTIPSTEISFEQELDENVAASLRLFDACKINNVKKVVFISSGGTVYGKSLGKPFKEDDPTNPISSYGVQKLTIEKYLQLYGSEFGLDYRIVRLANPYGPGQNPLGSLGIITKFTYNIINDIDITVFGDGNIVRDYIYIDDAIQGILSISNYEGKNKLFNLGFGKGHSIIEIIEIIEQVSGKKFNIEYKENRDVDVDFSVLDIQRYLEIADNKNMISINDGVKRLIDYFLEVERKVK</sequence>
<evidence type="ECO:0000313" key="3">
    <source>
        <dbReference type="Proteomes" id="UP000094068"/>
    </source>
</evidence>
<dbReference type="InterPro" id="IPR001509">
    <property type="entry name" value="Epimerase_deHydtase"/>
</dbReference>
<dbReference type="EMBL" id="MIJZ01000013">
    <property type="protein sequence ID" value="OEG11407.1"/>
    <property type="molecule type" value="Genomic_DNA"/>
</dbReference>
<evidence type="ECO:0000259" key="1">
    <source>
        <dbReference type="Pfam" id="PF01370"/>
    </source>
</evidence>
<accession>A0A1E5GFI2</accession>
<organism evidence="2 3">
    <name type="scientific">Enterococcus ureasiticus</name>
    <dbReference type="NCBI Taxonomy" id="903984"/>
    <lineage>
        <taxon>Bacteria</taxon>
        <taxon>Bacillati</taxon>
        <taxon>Bacillota</taxon>
        <taxon>Bacilli</taxon>
        <taxon>Lactobacillales</taxon>
        <taxon>Enterococcaceae</taxon>
        <taxon>Enterococcus</taxon>
    </lineage>
</organism>
<dbReference type="PANTHER" id="PTHR43245:SF13">
    <property type="entry name" value="UDP-D-APIOSE_UDP-D-XYLOSE SYNTHASE 2"/>
    <property type="match status" value="1"/>
</dbReference>
<reference evidence="3" key="1">
    <citation type="submission" date="2016-09" db="EMBL/GenBank/DDBJ databases">
        <authorList>
            <person name="Gulvik C.A."/>
        </authorList>
    </citation>
    <scope>NUCLEOTIDE SEQUENCE [LARGE SCALE GENOMIC DNA]</scope>
    <source>
        <strain evidence="3">DSM 23328</strain>
    </source>
</reference>
<dbReference type="STRING" id="903984.BCR21_08905"/>
<name>A0A1E5GFI2_9ENTE</name>
<dbReference type="InterPro" id="IPR036291">
    <property type="entry name" value="NAD(P)-bd_dom_sf"/>
</dbReference>
<dbReference type="InterPro" id="IPR050177">
    <property type="entry name" value="Lipid_A_modif_metabolic_enz"/>
</dbReference>
<dbReference type="OrthoDB" id="9811743at2"/>
<gene>
    <name evidence="2" type="ORF">BCR21_08905</name>
</gene>
<comment type="caution">
    <text evidence="2">The sequence shown here is derived from an EMBL/GenBank/DDBJ whole genome shotgun (WGS) entry which is preliminary data.</text>
</comment>
<dbReference type="AlphaFoldDB" id="A0A1E5GFI2"/>
<dbReference type="Proteomes" id="UP000094068">
    <property type="component" value="Unassembled WGS sequence"/>
</dbReference>
<keyword evidence="3" id="KW-1185">Reference proteome</keyword>
<evidence type="ECO:0000313" key="2">
    <source>
        <dbReference type="EMBL" id="OEG11407.1"/>
    </source>
</evidence>
<feature type="domain" description="NAD-dependent epimerase/dehydratase" evidence="1">
    <location>
        <begin position="4"/>
        <end position="236"/>
    </location>
</feature>
<dbReference type="Pfam" id="PF01370">
    <property type="entry name" value="Epimerase"/>
    <property type="match status" value="1"/>
</dbReference>
<dbReference type="Gene3D" id="3.40.50.720">
    <property type="entry name" value="NAD(P)-binding Rossmann-like Domain"/>
    <property type="match status" value="1"/>
</dbReference>
<dbReference type="SUPFAM" id="SSF51735">
    <property type="entry name" value="NAD(P)-binding Rossmann-fold domains"/>
    <property type="match status" value="1"/>
</dbReference>
<protein>
    <recommendedName>
        <fullName evidence="1">NAD-dependent epimerase/dehydratase domain-containing protein</fullName>
    </recommendedName>
</protein>
<proteinExistence type="predicted"/>
<dbReference type="RefSeq" id="WP_069646178.1">
    <property type="nucleotide sequence ID" value="NZ_MIJZ01000013.1"/>
</dbReference>
<dbReference type="PANTHER" id="PTHR43245">
    <property type="entry name" value="BIFUNCTIONAL POLYMYXIN RESISTANCE PROTEIN ARNA"/>
    <property type="match status" value="1"/>
</dbReference>